<organism evidence="1 2">
    <name type="scientific">Rhizophagus clarus</name>
    <dbReference type="NCBI Taxonomy" id="94130"/>
    <lineage>
        <taxon>Eukaryota</taxon>
        <taxon>Fungi</taxon>
        <taxon>Fungi incertae sedis</taxon>
        <taxon>Mucoromycota</taxon>
        <taxon>Glomeromycotina</taxon>
        <taxon>Glomeromycetes</taxon>
        <taxon>Glomerales</taxon>
        <taxon>Glomeraceae</taxon>
        <taxon>Rhizophagus</taxon>
    </lineage>
</organism>
<proteinExistence type="predicted"/>
<name>A0A8H3L1G3_9GLOM</name>
<dbReference type="EMBL" id="BLAL01000037">
    <property type="protein sequence ID" value="GES78371.1"/>
    <property type="molecule type" value="Genomic_DNA"/>
</dbReference>
<evidence type="ECO:0000313" key="2">
    <source>
        <dbReference type="Proteomes" id="UP000615446"/>
    </source>
</evidence>
<evidence type="ECO:0000313" key="1">
    <source>
        <dbReference type="EMBL" id="GES78371.1"/>
    </source>
</evidence>
<comment type="caution">
    <text evidence="1">The sequence shown here is derived from an EMBL/GenBank/DDBJ whole genome shotgun (WGS) entry which is preliminary data.</text>
</comment>
<gene>
    <name evidence="1" type="ORF">RCL2_000567600</name>
</gene>
<protein>
    <submittedName>
        <fullName evidence="1">Uncharacterized protein</fullName>
    </submittedName>
</protein>
<dbReference type="Proteomes" id="UP000615446">
    <property type="component" value="Unassembled WGS sequence"/>
</dbReference>
<accession>A0A8H3L1G3</accession>
<reference evidence="1" key="1">
    <citation type="submission" date="2019-10" db="EMBL/GenBank/DDBJ databases">
        <title>Conservation and host-specific expression of non-tandemly repeated heterogenous ribosome RNA gene in arbuscular mycorrhizal fungi.</title>
        <authorList>
            <person name="Maeda T."/>
            <person name="Kobayashi Y."/>
            <person name="Nakagawa T."/>
            <person name="Ezawa T."/>
            <person name="Yamaguchi K."/>
            <person name="Bino T."/>
            <person name="Nishimoto Y."/>
            <person name="Shigenobu S."/>
            <person name="Kawaguchi M."/>
        </authorList>
    </citation>
    <scope>NUCLEOTIDE SEQUENCE</scope>
    <source>
        <strain evidence="1">HR1</strain>
    </source>
</reference>
<dbReference type="AlphaFoldDB" id="A0A8H3L1G3"/>
<sequence length="521" mass="59442">MPTGSHLISWPAYRSVHLAQLSDKCERALPHKWYLNIRANTTIPDSNDQLYDQYVCSPLITPTVTLLPGVSTSRTNRKWIVTLDDDGVPLFGKQLSVQSAKNICVIVHWISDCLSSPSDLICLRPCLGCAAHTLFLRLPLVLQTALIDTTEIISSHFWADLSNSVTSYYHRLYISPNFSLSPSTVDCPSAEVQIVHDAGYLNSVTTYACGTIQDWPFSSCAEAAAIFATLAVTPTDSMTHNFELWASIERSIRRKWLTVLSVKVKGHDGNYWNKFANSLANSAHLSDDATSLSVDNYTFSHDIRLVYDDIVCETNPQRLLKQHYYSTCMMDLLLLKRFQFTFLFRDNDNYVIDWELTWFTLLFSPVYDASFNAQHACRHYSFKFKLFLDDLPLLEKLKITCPDLYIDFLTCRSCRDHKEDLMHLILCSKHRDAMHQILQSYQNYLFSKLNEACELIKVDPTPSLAKLSFLSCWNFSPSNWSSYVLISGCLPKIFVNLFVNLSIPRPSAIKVVVAIHNHFIH</sequence>